<dbReference type="InParanoid" id="K5WFI6"/>
<dbReference type="PANTHER" id="PTHR43364">
    <property type="entry name" value="NADH-SPECIFIC METHYLGLYOXAL REDUCTASE-RELATED"/>
    <property type="match status" value="1"/>
</dbReference>
<dbReference type="Pfam" id="PF00248">
    <property type="entry name" value="Aldo_ket_red"/>
    <property type="match status" value="1"/>
</dbReference>
<dbReference type="KEGG" id="pco:PHACADRAFT_265964"/>
<dbReference type="InterPro" id="IPR050523">
    <property type="entry name" value="AKR_Detox_Biosynth"/>
</dbReference>
<dbReference type="OrthoDB" id="2310150at2759"/>
<dbReference type="RefSeq" id="XP_007402506.1">
    <property type="nucleotide sequence ID" value="XM_007402444.1"/>
</dbReference>
<dbReference type="SUPFAM" id="SSF51430">
    <property type="entry name" value="NAD(P)-linked oxidoreductase"/>
    <property type="match status" value="1"/>
</dbReference>
<dbReference type="EMBL" id="JH930628">
    <property type="protein sequence ID" value="EKM48942.1"/>
    <property type="molecule type" value="Genomic_DNA"/>
</dbReference>
<dbReference type="Gene3D" id="3.20.20.100">
    <property type="entry name" value="NADP-dependent oxidoreductase domain"/>
    <property type="match status" value="1"/>
</dbReference>
<keyword evidence="4" id="KW-1185">Reference proteome</keyword>
<dbReference type="PANTHER" id="PTHR43364:SF4">
    <property type="entry name" value="NAD(P)-LINKED OXIDOREDUCTASE SUPERFAMILY PROTEIN"/>
    <property type="match status" value="1"/>
</dbReference>
<protein>
    <recommendedName>
        <fullName evidence="2">NADP-dependent oxidoreductase domain-containing protein</fullName>
    </recommendedName>
</protein>
<dbReference type="InterPro" id="IPR036812">
    <property type="entry name" value="NAD(P)_OxRdtase_dom_sf"/>
</dbReference>
<dbReference type="Proteomes" id="UP000008370">
    <property type="component" value="Unassembled WGS sequence"/>
</dbReference>
<dbReference type="InterPro" id="IPR023210">
    <property type="entry name" value="NADP_OxRdtase_dom"/>
</dbReference>
<evidence type="ECO:0000313" key="4">
    <source>
        <dbReference type="Proteomes" id="UP000008370"/>
    </source>
</evidence>
<dbReference type="AlphaFoldDB" id="K5WFI6"/>
<accession>K5WFI6</accession>
<sequence>MQEILVICKEHGYIQPTVFQGAYNLIDRAFETAIIPLLRQHRIRLAAHSPLAGGYLTGKMLPRSQQSSPSEILSHFDPSWGPSSYYTKRYLPMAPALAELQAFVAERGLTLREVAYRWLQYHSAMAPEDHGLVVGASSLEQLESTILDCKKGPLPDTVSRNSPRIHGSLDSRVHLPCGRIGILCSNQCLLTFIGLVQLGTC</sequence>
<gene>
    <name evidence="3" type="ORF">PHACADRAFT_265964</name>
</gene>
<dbReference type="HOGENOM" id="CLU_1360849_0_0_1"/>
<evidence type="ECO:0000313" key="3">
    <source>
        <dbReference type="EMBL" id="EKM48942.1"/>
    </source>
</evidence>
<dbReference type="GO" id="GO:0016491">
    <property type="term" value="F:oxidoreductase activity"/>
    <property type="evidence" value="ECO:0007669"/>
    <property type="project" value="UniProtKB-KW"/>
</dbReference>
<name>K5WFI6_PHACS</name>
<organism evidence="3 4">
    <name type="scientific">Phanerochaete carnosa (strain HHB-10118-sp)</name>
    <name type="common">White-rot fungus</name>
    <name type="synonym">Peniophora carnosa</name>
    <dbReference type="NCBI Taxonomy" id="650164"/>
    <lineage>
        <taxon>Eukaryota</taxon>
        <taxon>Fungi</taxon>
        <taxon>Dikarya</taxon>
        <taxon>Basidiomycota</taxon>
        <taxon>Agaricomycotina</taxon>
        <taxon>Agaricomycetes</taxon>
        <taxon>Polyporales</taxon>
        <taxon>Phanerochaetaceae</taxon>
        <taxon>Phanerochaete</taxon>
    </lineage>
</organism>
<evidence type="ECO:0000256" key="1">
    <source>
        <dbReference type="ARBA" id="ARBA00023002"/>
    </source>
</evidence>
<dbReference type="GeneID" id="18919264"/>
<keyword evidence="1" id="KW-0560">Oxidoreductase</keyword>
<feature type="domain" description="NADP-dependent oxidoreductase" evidence="2">
    <location>
        <begin position="4"/>
        <end position="156"/>
    </location>
</feature>
<proteinExistence type="predicted"/>
<reference evidence="3 4" key="1">
    <citation type="journal article" date="2012" name="BMC Genomics">
        <title>Comparative genomics of the white-rot fungi, Phanerochaete carnosa and P. chrysosporium, to elucidate the genetic basis of the distinct wood types they colonize.</title>
        <authorList>
            <person name="Suzuki H."/>
            <person name="MacDonald J."/>
            <person name="Syed K."/>
            <person name="Salamov A."/>
            <person name="Hori C."/>
            <person name="Aerts A."/>
            <person name="Henrissat B."/>
            <person name="Wiebenga A."/>
            <person name="vanKuyk P.A."/>
            <person name="Barry K."/>
            <person name="Lindquist E."/>
            <person name="LaButti K."/>
            <person name="Lapidus A."/>
            <person name="Lucas S."/>
            <person name="Coutinho P."/>
            <person name="Gong Y."/>
            <person name="Samejima M."/>
            <person name="Mahadevan R."/>
            <person name="Abou-Zaid M."/>
            <person name="de Vries R.P."/>
            <person name="Igarashi K."/>
            <person name="Yadav J.S."/>
            <person name="Grigoriev I.V."/>
            <person name="Master E.R."/>
        </authorList>
    </citation>
    <scope>NUCLEOTIDE SEQUENCE [LARGE SCALE GENOMIC DNA]</scope>
    <source>
        <strain evidence="3 4">HHB-10118-sp</strain>
    </source>
</reference>
<evidence type="ECO:0000259" key="2">
    <source>
        <dbReference type="Pfam" id="PF00248"/>
    </source>
</evidence>